<keyword evidence="3" id="KW-1185">Reference proteome</keyword>
<dbReference type="InterPro" id="IPR005119">
    <property type="entry name" value="LysR_subst-bd"/>
</dbReference>
<dbReference type="RefSeq" id="WP_129478203.1">
    <property type="nucleotide sequence ID" value="NZ_SDWS01000008.1"/>
</dbReference>
<feature type="domain" description="LysR substrate-binding" evidence="1">
    <location>
        <begin position="3"/>
        <end position="50"/>
    </location>
</feature>
<dbReference type="EMBL" id="SDWS01000008">
    <property type="protein sequence ID" value="RYB89290.1"/>
    <property type="molecule type" value="Genomic_DNA"/>
</dbReference>
<accession>A0A4Q2RKL3</accession>
<dbReference type="SUPFAM" id="SSF53850">
    <property type="entry name" value="Periplasmic binding protein-like II"/>
    <property type="match status" value="1"/>
</dbReference>
<protein>
    <recommendedName>
        <fullName evidence="1">LysR substrate-binding domain-containing protein</fullName>
    </recommendedName>
</protein>
<dbReference type="Pfam" id="PF03466">
    <property type="entry name" value="LysR_substrate"/>
    <property type="match status" value="1"/>
</dbReference>
<evidence type="ECO:0000259" key="1">
    <source>
        <dbReference type="Pfam" id="PF03466"/>
    </source>
</evidence>
<name>A0A4Q2RKL3_9ACTN</name>
<dbReference type="Gene3D" id="3.40.190.290">
    <property type="match status" value="1"/>
</dbReference>
<reference evidence="2 3" key="1">
    <citation type="submission" date="2019-01" db="EMBL/GenBank/DDBJ databases">
        <title>Novel species of Nocardioides.</title>
        <authorList>
            <person name="Liu Q."/>
            <person name="Xin Y.-H."/>
        </authorList>
    </citation>
    <scope>NUCLEOTIDE SEQUENCE [LARGE SCALE GENOMIC DNA]</scope>
    <source>
        <strain evidence="2 3">HLT3-15</strain>
    </source>
</reference>
<gene>
    <name evidence="2" type="ORF">EUA06_16755</name>
</gene>
<dbReference type="OrthoDB" id="9808620at2"/>
<evidence type="ECO:0000313" key="2">
    <source>
        <dbReference type="EMBL" id="RYB89290.1"/>
    </source>
</evidence>
<comment type="caution">
    <text evidence="2">The sequence shown here is derived from an EMBL/GenBank/DDBJ whole genome shotgun (WGS) entry which is preliminary data.</text>
</comment>
<proteinExistence type="predicted"/>
<evidence type="ECO:0000313" key="3">
    <source>
        <dbReference type="Proteomes" id="UP000291838"/>
    </source>
</evidence>
<organism evidence="2 3">
    <name type="scientific">Nocardioides glacieisoli</name>
    <dbReference type="NCBI Taxonomy" id="1168730"/>
    <lineage>
        <taxon>Bacteria</taxon>
        <taxon>Bacillati</taxon>
        <taxon>Actinomycetota</taxon>
        <taxon>Actinomycetes</taxon>
        <taxon>Propionibacteriales</taxon>
        <taxon>Nocardioidaceae</taxon>
        <taxon>Nocardioides</taxon>
    </lineage>
</organism>
<dbReference type="Proteomes" id="UP000291838">
    <property type="component" value="Unassembled WGS sequence"/>
</dbReference>
<dbReference type="AlphaFoldDB" id="A0A4Q2RKL3"/>
<sequence>MRTGTLEIGASSGPGTYVVPHMIEEFQQQCPDVIVHVSVGSTAEVRHWLKFGSGHVRCHLR</sequence>